<gene>
    <name evidence="1" type="ORF">P186_0144</name>
</gene>
<sequence length="56" mass="6370">MRVWWLVLGVLAVVFVLGGNVESSGAVFVGNDTGDYRGVYYLKVFDLQRWWDLGVF</sequence>
<reference evidence="1 2" key="1">
    <citation type="journal article" date="2012" name="J. Bacteriol.">
        <title>Complete genome sequence of strain 1860, a crenarchaeon of the genus pyrobaculum able to grow with various electron acceptors.</title>
        <authorList>
            <person name="Mardanov A.V."/>
            <person name="Gumerov V.M."/>
            <person name="Slobodkina G.B."/>
            <person name="Beletsky A.V."/>
            <person name="Bonch-Osmolovskaya E.A."/>
            <person name="Ravin N.V."/>
            <person name="Skryabin K.G."/>
        </authorList>
    </citation>
    <scope>NUCLEOTIDE SEQUENCE [LARGE SCALE GENOMIC DNA]</scope>
    <source>
        <strain evidence="1 2">1860</strain>
    </source>
</reference>
<proteinExistence type="predicted"/>
<dbReference type="eggNOG" id="arCOG12383">
    <property type="taxonomic scope" value="Archaea"/>
</dbReference>
<dbReference type="KEGG" id="pyr:P186_0144"/>
<keyword evidence="2" id="KW-1185">Reference proteome</keyword>
<accession>G7VEI4</accession>
<evidence type="ECO:0000313" key="2">
    <source>
        <dbReference type="Proteomes" id="UP000005867"/>
    </source>
</evidence>
<organism evidence="1 2">
    <name type="scientific">Pyrobaculum ferrireducens</name>
    <dbReference type="NCBI Taxonomy" id="1104324"/>
    <lineage>
        <taxon>Archaea</taxon>
        <taxon>Thermoproteota</taxon>
        <taxon>Thermoprotei</taxon>
        <taxon>Thermoproteales</taxon>
        <taxon>Thermoproteaceae</taxon>
        <taxon>Pyrobaculum</taxon>
    </lineage>
</organism>
<evidence type="ECO:0000313" key="1">
    <source>
        <dbReference type="EMBL" id="AET31608.1"/>
    </source>
</evidence>
<dbReference type="HOGENOM" id="CLU_3003295_0_0_2"/>
<dbReference type="BioCyc" id="PSP1104324:GJSN-140-MONOMER"/>
<name>G7VEI4_9CREN</name>
<dbReference type="GeneID" id="43500865"/>
<dbReference type="EMBL" id="CP003098">
    <property type="protein sequence ID" value="AET31608.1"/>
    <property type="molecule type" value="Genomic_DNA"/>
</dbReference>
<dbReference type="AlphaFoldDB" id="G7VEI4"/>
<dbReference type="Proteomes" id="UP000005867">
    <property type="component" value="Chromosome"/>
</dbReference>
<protein>
    <submittedName>
        <fullName evidence="1">Uncharacterized protein</fullName>
    </submittedName>
</protein>
<dbReference type="RefSeq" id="WP_014287436.1">
    <property type="nucleotide sequence ID" value="NC_016645.1"/>
</dbReference>